<protein>
    <recommendedName>
        <fullName evidence="7">HTH-type transcriptional regulator BetI</fullName>
    </recommendedName>
</protein>
<dbReference type="InterPro" id="IPR050109">
    <property type="entry name" value="HTH-type_TetR-like_transc_reg"/>
</dbReference>
<dbReference type="SUPFAM" id="SSF46689">
    <property type="entry name" value="Homeodomain-like"/>
    <property type="match status" value="1"/>
</dbReference>
<organism evidence="10 11">
    <name type="scientific">Pannonibacter tanglangensis</name>
    <dbReference type="NCBI Taxonomy" id="2750084"/>
    <lineage>
        <taxon>Bacteria</taxon>
        <taxon>Pseudomonadati</taxon>
        <taxon>Pseudomonadota</taxon>
        <taxon>Alphaproteobacteria</taxon>
        <taxon>Hyphomicrobiales</taxon>
        <taxon>Stappiaceae</taxon>
        <taxon>Pannonibacter</taxon>
    </lineage>
</organism>
<dbReference type="GO" id="GO:0000976">
    <property type="term" value="F:transcription cis-regulatory region binding"/>
    <property type="evidence" value="ECO:0007669"/>
    <property type="project" value="TreeGrafter"/>
</dbReference>
<keyword evidence="2 7" id="KW-0678">Repressor</keyword>
<dbReference type="GO" id="GO:0045892">
    <property type="term" value="P:negative regulation of DNA-templated transcription"/>
    <property type="evidence" value="ECO:0007669"/>
    <property type="project" value="UniProtKB-UniRule"/>
</dbReference>
<keyword evidence="3 7" id="KW-0805">Transcription regulation</keyword>
<dbReference type="EMBL" id="JAABLQ010000001">
    <property type="protein sequence ID" value="NBN79152.1"/>
    <property type="molecule type" value="Genomic_DNA"/>
</dbReference>
<reference evidence="11" key="1">
    <citation type="submission" date="2020-01" db="EMBL/GenBank/DDBJ databases">
        <authorList>
            <person name="Fang Y."/>
            <person name="Sun R."/>
            <person name="Nie L."/>
            <person name="He J."/>
            <person name="Hao L."/>
            <person name="Wang L."/>
            <person name="Su S."/>
            <person name="Lv E."/>
            <person name="Zhang Z."/>
            <person name="Xie R."/>
            <person name="Liu H."/>
        </authorList>
    </citation>
    <scope>NUCLEOTIDE SEQUENCE [LARGE SCALE GENOMIC DNA]</scope>
    <source>
        <strain evidence="11">XCT-53</strain>
    </source>
</reference>
<keyword evidence="11" id="KW-1185">Reference proteome</keyword>
<dbReference type="UniPathway" id="UPA00529"/>
<dbReference type="PRINTS" id="PR00455">
    <property type="entry name" value="HTHTETR"/>
</dbReference>
<dbReference type="PANTHER" id="PTHR30055">
    <property type="entry name" value="HTH-TYPE TRANSCRIPTIONAL REGULATOR RUTR"/>
    <property type="match status" value="1"/>
</dbReference>
<evidence type="ECO:0000256" key="1">
    <source>
        <dbReference type="ARBA" id="ARBA00004719"/>
    </source>
</evidence>
<proteinExistence type="inferred from homology"/>
<dbReference type="PROSITE" id="PS50977">
    <property type="entry name" value="HTH_TETR_2"/>
    <property type="match status" value="1"/>
</dbReference>
<gene>
    <name evidence="7 10" type="primary">betI</name>
    <name evidence="10" type="ORF">GWI72_12810</name>
</gene>
<dbReference type="InterPro" id="IPR039538">
    <property type="entry name" value="BetI_C"/>
</dbReference>
<evidence type="ECO:0000256" key="8">
    <source>
        <dbReference type="PROSITE-ProRule" id="PRU00335"/>
    </source>
</evidence>
<keyword evidence="5 7" id="KW-0804">Transcription</keyword>
<dbReference type="GO" id="GO:0003700">
    <property type="term" value="F:DNA-binding transcription factor activity"/>
    <property type="evidence" value="ECO:0007669"/>
    <property type="project" value="UniProtKB-UniRule"/>
</dbReference>
<dbReference type="NCBIfam" id="TIGR03384">
    <property type="entry name" value="betaine_BetI"/>
    <property type="match status" value="1"/>
</dbReference>
<accession>A0A7X5J9N8</accession>
<name>A0A7X5J9N8_9HYPH</name>
<comment type="pathway">
    <text evidence="1 7">Amine and polyamine biosynthesis; betaine biosynthesis via choline pathway [regulation].</text>
</comment>
<keyword evidence="4 7" id="KW-0238">DNA-binding</keyword>
<evidence type="ECO:0000256" key="4">
    <source>
        <dbReference type="ARBA" id="ARBA00023125"/>
    </source>
</evidence>
<dbReference type="GO" id="GO:0019285">
    <property type="term" value="P:glycine betaine biosynthetic process from choline"/>
    <property type="evidence" value="ECO:0007669"/>
    <property type="project" value="UniProtKB-UniRule"/>
</dbReference>
<dbReference type="NCBIfam" id="NF001978">
    <property type="entry name" value="PRK00767.1"/>
    <property type="match status" value="1"/>
</dbReference>
<dbReference type="InterPro" id="IPR036271">
    <property type="entry name" value="Tet_transcr_reg_TetR-rel_C_sf"/>
</dbReference>
<dbReference type="Gene3D" id="1.10.357.10">
    <property type="entry name" value="Tetracycline Repressor, domain 2"/>
    <property type="match status" value="1"/>
</dbReference>
<dbReference type="PANTHER" id="PTHR30055:SF234">
    <property type="entry name" value="HTH-TYPE TRANSCRIPTIONAL REGULATOR BETI"/>
    <property type="match status" value="1"/>
</dbReference>
<feature type="domain" description="HTH tetR-type" evidence="9">
    <location>
        <begin position="8"/>
        <end position="68"/>
    </location>
</feature>
<dbReference type="PROSITE" id="PS01081">
    <property type="entry name" value="HTH_TETR_1"/>
    <property type="match status" value="1"/>
</dbReference>
<dbReference type="InterPro" id="IPR023772">
    <property type="entry name" value="DNA-bd_HTH_TetR-type_CS"/>
</dbReference>
<evidence type="ECO:0000256" key="5">
    <source>
        <dbReference type="ARBA" id="ARBA00023163"/>
    </source>
</evidence>
<evidence type="ECO:0000256" key="3">
    <source>
        <dbReference type="ARBA" id="ARBA00023015"/>
    </source>
</evidence>
<evidence type="ECO:0000313" key="10">
    <source>
        <dbReference type="EMBL" id="NBN79152.1"/>
    </source>
</evidence>
<sequence length="217" mass="23676">MPRIGMEAERRRSLIEATVDAIHEQGYCDVTIAQIARKAGVSGGLAHHYFGSKDQLLAATMRHLLHELGEGIRARLAEAQTPRARLSAIIAGNFETGQFREAVIAAWLAFYSQARTNPASQRLLRIYSARLVSNLTHSLRSFLPLADAQIVAEGTASMIDGVWIRRALKEAPPDADAAIRLVEDYVEAQILLHRARASGAAPYPIQSQTQSQPGLSA</sequence>
<comment type="function">
    <text evidence="6">Repressor involved in the biosynthesis of the osmoprotectant glycine betaine. It represses transcription of the choline transporter BetT and the genes of BetAB involved in the synthesis of glycine betaine.</text>
</comment>
<dbReference type="Pfam" id="PF00440">
    <property type="entry name" value="TetR_N"/>
    <property type="match status" value="1"/>
</dbReference>
<dbReference type="InterPro" id="IPR001647">
    <property type="entry name" value="HTH_TetR"/>
</dbReference>
<comment type="caution">
    <text evidence="10">The sequence shown here is derived from an EMBL/GenBank/DDBJ whole genome shotgun (WGS) entry which is preliminary data.</text>
</comment>
<evidence type="ECO:0000313" key="11">
    <source>
        <dbReference type="Proteomes" id="UP000586722"/>
    </source>
</evidence>
<dbReference type="Pfam" id="PF13977">
    <property type="entry name" value="TetR_C_6"/>
    <property type="match status" value="1"/>
</dbReference>
<dbReference type="HAMAP" id="MF_00768">
    <property type="entry name" value="HTH_type_BetI"/>
    <property type="match status" value="1"/>
</dbReference>
<evidence type="ECO:0000256" key="2">
    <source>
        <dbReference type="ARBA" id="ARBA00022491"/>
    </source>
</evidence>
<dbReference type="Proteomes" id="UP000586722">
    <property type="component" value="Unassembled WGS sequence"/>
</dbReference>
<dbReference type="SUPFAM" id="SSF48498">
    <property type="entry name" value="Tetracyclin repressor-like, C-terminal domain"/>
    <property type="match status" value="1"/>
</dbReference>
<dbReference type="AlphaFoldDB" id="A0A7X5J9N8"/>
<evidence type="ECO:0000259" key="9">
    <source>
        <dbReference type="PROSITE" id="PS50977"/>
    </source>
</evidence>
<dbReference type="InterPro" id="IPR017757">
    <property type="entry name" value="Tscrpt_rep_BetI"/>
</dbReference>
<evidence type="ECO:0000256" key="6">
    <source>
        <dbReference type="ARBA" id="ARBA00024936"/>
    </source>
</evidence>
<dbReference type="InterPro" id="IPR009057">
    <property type="entry name" value="Homeodomain-like_sf"/>
</dbReference>
<feature type="DNA-binding region" description="H-T-H motif" evidence="7 8">
    <location>
        <begin position="31"/>
        <end position="50"/>
    </location>
</feature>
<evidence type="ECO:0000256" key="7">
    <source>
        <dbReference type="HAMAP-Rule" id="MF_00768"/>
    </source>
</evidence>
<comment type="function">
    <text evidence="7">Repressor involved in choline regulation of the bet genes.</text>
</comment>
<dbReference type="RefSeq" id="WP_161708843.1">
    <property type="nucleotide sequence ID" value="NZ_JAABLQ010000001.1"/>
</dbReference>